<proteinExistence type="inferred from homology"/>
<keyword evidence="2" id="KW-0378">Hydrolase</keyword>
<dbReference type="NCBIfam" id="TIGR01493">
    <property type="entry name" value="HAD-SF-IA-v2"/>
    <property type="match status" value="1"/>
</dbReference>
<dbReference type="CDD" id="cd02588">
    <property type="entry name" value="HAD_L2-DEX"/>
    <property type="match status" value="1"/>
</dbReference>
<name>A0A558BLL0_9BACT</name>
<dbReference type="InterPro" id="IPR006439">
    <property type="entry name" value="HAD-SF_hydro_IA"/>
</dbReference>
<dbReference type="PANTHER" id="PTHR43316">
    <property type="entry name" value="HYDROLASE, HALOACID DELAHOGENASE-RELATED"/>
    <property type="match status" value="1"/>
</dbReference>
<dbReference type="NCBIfam" id="TIGR01428">
    <property type="entry name" value="HAD_type_II"/>
    <property type="match status" value="1"/>
</dbReference>
<dbReference type="PANTHER" id="PTHR43316:SF3">
    <property type="entry name" value="HALOACID DEHALOGENASE, TYPE II (AFU_ORTHOLOGUE AFUA_2G07750)-RELATED"/>
    <property type="match status" value="1"/>
</dbReference>
<evidence type="ECO:0000256" key="1">
    <source>
        <dbReference type="ARBA" id="ARBA00008106"/>
    </source>
</evidence>
<dbReference type="OrthoDB" id="3774052at2"/>
<dbReference type="Gene3D" id="3.40.50.1000">
    <property type="entry name" value="HAD superfamily/HAD-like"/>
    <property type="match status" value="1"/>
</dbReference>
<dbReference type="SFLD" id="SFLDS00003">
    <property type="entry name" value="Haloacid_Dehalogenase"/>
    <property type="match status" value="1"/>
</dbReference>
<evidence type="ECO:0000313" key="4">
    <source>
        <dbReference type="Proteomes" id="UP000317624"/>
    </source>
</evidence>
<dbReference type="Gene3D" id="1.10.150.240">
    <property type="entry name" value="Putative phosphatase, domain 2"/>
    <property type="match status" value="1"/>
</dbReference>
<dbReference type="AlphaFoldDB" id="A0A558BLL0"/>
<protein>
    <submittedName>
        <fullName evidence="3">Haloacid dehalogenase type II</fullName>
    </submittedName>
</protein>
<dbReference type="SFLD" id="SFLDG01129">
    <property type="entry name" value="C1.5:_HAD__Beta-PGM__Phosphata"/>
    <property type="match status" value="1"/>
</dbReference>
<dbReference type="InterPro" id="IPR051540">
    <property type="entry name" value="S-2-haloacid_dehalogenase"/>
</dbReference>
<accession>A0A558BLL0</accession>
<dbReference type="InterPro" id="IPR006328">
    <property type="entry name" value="2-HAD"/>
</dbReference>
<dbReference type="Proteomes" id="UP000317624">
    <property type="component" value="Unassembled WGS sequence"/>
</dbReference>
<comment type="similarity">
    <text evidence="1">Belongs to the HAD-like hydrolase superfamily. S-2-haloalkanoic acid dehalogenase family.</text>
</comment>
<evidence type="ECO:0000256" key="2">
    <source>
        <dbReference type="ARBA" id="ARBA00022801"/>
    </source>
</evidence>
<gene>
    <name evidence="3" type="ORF">FNT36_23705</name>
</gene>
<dbReference type="InterPro" id="IPR023214">
    <property type="entry name" value="HAD_sf"/>
</dbReference>
<reference evidence="3 4" key="1">
    <citation type="submission" date="2019-07" db="EMBL/GenBank/DDBJ databases">
        <title>Hymenobacter sp. straun FUR1 Genome sequencing and assembly.</title>
        <authorList>
            <person name="Chhetri G."/>
        </authorList>
    </citation>
    <scope>NUCLEOTIDE SEQUENCE [LARGE SCALE GENOMIC DNA]</scope>
    <source>
        <strain evidence="3 4">Fur1</strain>
    </source>
</reference>
<evidence type="ECO:0000313" key="3">
    <source>
        <dbReference type="EMBL" id="TVT37405.1"/>
    </source>
</evidence>
<dbReference type="GO" id="GO:0019120">
    <property type="term" value="F:hydrolase activity, acting on acid halide bonds, in C-halide compounds"/>
    <property type="evidence" value="ECO:0007669"/>
    <property type="project" value="InterPro"/>
</dbReference>
<dbReference type="Pfam" id="PF00702">
    <property type="entry name" value="Hydrolase"/>
    <property type="match status" value="1"/>
</dbReference>
<sequence>MGLFSATPPPQANRPYRAILFDVNETLLDMSPLKRAVSKAFGSPAAFRQWFGLLLQYSLVDTVTGQYHDFGTIGDAALDMTANMLEKKPLKPAHKQRIIGLLKELPPHKDVPKALAMLQEAGYSLVAFTNSPSKVLDEQLAYADIISYFNQGLSVEMVRRYKPDGNTYRAAVQHLEIAPNEALLVAAHGWDVAGAQRAGLDSAFVARPGQTLYPLAPPPTYEGATLLHIARQLCS</sequence>
<dbReference type="PRINTS" id="PR00413">
    <property type="entry name" value="HADHALOGNASE"/>
</dbReference>
<dbReference type="InterPro" id="IPR036412">
    <property type="entry name" value="HAD-like_sf"/>
</dbReference>
<comment type="caution">
    <text evidence="3">The sequence shown here is derived from an EMBL/GenBank/DDBJ whole genome shotgun (WGS) entry which is preliminary data.</text>
</comment>
<dbReference type="SUPFAM" id="SSF56784">
    <property type="entry name" value="HAD-like"/>
    <property type="match status" value="1"/>
</dbReference>
<dbReference type="EMBL" id="VMRJ01000007">
    <property type="protein sequence ID" value="TVT37405.1"/>
    <property type="molecule type" value="Genomic_DNA"/>
</dbReference>
<keyword evidence="4" id="KW-1185">Reference proteome</keyword>
<organism evidence="3 4">
    <name type="scientific">Hymenobacter setariae</name>
    <dbReference type="NCBI Taxonomy" id="2594794"/>
    <lineage>
        <taxon>Bacteria</taxon>
        <taxon>Pseudomonadati</taxon>
        <taxon>Bacteroidota</taxon>
        <taxon>Cytophagia</taxon>
        <taxon>Cytophagales</taxon>
        <taxon>Hymenobacteraceae</taxon>
        <taxon>Hymenobacter</taxon>
    </lineage>
</organism>
<dbReference type="InterPro" id="IPR023198">
    <property type="entry name" value="PGP-like_dom2"/>
</dbReference>
<dbReference type="RefSeq" id="WP_144852938.1">
    <property type="nucleotide sequence ID" value="NZ_VMRJ01000007.1"/>
</dbReference>